<feature type="region of interest" description="Disordered" evidence="1">
    <location>
        <begin position="34"/>
        <end position="61"/>
    </location>
</feature>
<feature type="signal peptide" evidence="2">
    <location>
        <begin position="1"/>
        <end position="24"/>
    </location>
</feature>
<evidence type="ECO:0000313" key="4">
    <source>
        <dbReference type="Proteomes" id="UP000054526"/>
    </source>
</evidence>
<comment type="caution">
    <text evidence="3">The sequence shown here is derived from an EMBL/GenBank/DDBJ whole genome shotgun (WGS) entry which is preliminary data.</text>
</comment>
<evidence type="ECO:0000256" key="2">
    <source>
        <dbReference type="SAM" id="SignalP"/>
    </source>
</evidence>
<feature type="chain" id="PRO_5045674447" description="LysM domain-containing protein" evidence="2">
    <location>
        <begin position="25"/>
        <end position="247"/>
    </location>
</feature>
<keyword evidence="4" id="KW-1185">Reference proteome</keyword>
<name>A0ABR5A8Q2_9BACL</name>
<evidence type="ECO:0008006" key="5">
    <source>
        <dbReference type="Google" id="ProtNLM"/>
    </source>
</evidence>
<keyword evidence="2" id="KW-0732">Signal</keyword>
<proteinExistence type="predicted"/>
<accession>A0ABR5A8Q2</accession>
<gene>
    <name evidence="3" type="ORF">SD71_01965</name>
</gene>
<sequence>MTKYVKLIGITTALAVMIPLSAYAATTAVESSAAGTSTAGTSSSVTAVESSAMDGRWEHGKHGRHGFVSQEVLDLLKLDEAAFKEKVQAGKTLAQIAQEQGVSREALKKTMTDAFNKRVAEHKKNFADNLDKIIDSQPHLREVGHGGIHVYKDFTAMSKVLGLTTDEIKQGLRDGKSLADLAAEQKVDVQKLIEAQKAAITSAVNQAVKDGKLTQAQADKKLVDAQVIAEKIVNGKGFGHKGRHGGH</sequence>
<feature type="compositionally biased region" description="Low complexity" evidence="1">
    <location>
        <begin position="34"/>
        <end position="52"/>
    </location>
</feature>
<organism evidence="3 4">
    <name type="scientific">Cohnella kolymensis</name>
    <dbReference type="NCBI Taxonomy" id="1590652"/>
    <lineage>
        <taxon>Bacteria</taxon>
        <taxon>Bacillati</taxon>
        <taxon>Bacillota</taxon>
        <taxon>Bacilli</taxon>
        <taxon>Bacillales</taxon>
        <taxon>Paenibacillaceae</taxon>
        <taxon>Cohnella</taxon>
    </lineage>
</organism>
<reference evidence="3 4" key="1">
    <citation type="submission" date="2014-12" db="EMBL/GenBank/DDBJ databases">
        <title>Draft genome sequence of Cohnella kolymensis strain B-2846.</title>
        <authorList>
            <person name="Karlyshev A.V."/>
            <person name="Kudryashova E.B."/>
        </authorList>
    </citation>
    <scope>NUCLEOTIDE SEQUENCE [LARGE SCALE GENOMIC DNA]</scope>
    <source>
        <strain evidence="3 4">VKM B-2846</strain>
    </source>
</reference>
<dbReference type="EMBL" id="JXAL01000001">
    <property type="protein sequence ID" value="KIL37441.1"/>
    <property type="molecule type" value="Genomic_DNA"/>
</dbReference>
<dbReference type="RefSeq" id="WP_041058879.1">
    <property type="nucleotide sequence ID" value="NZ_JXAL01000001.1"/>
</dbReference>
<evidence type="ECO:0000313" key="3">
    <source>
        <dbReference type="EMBL" id="KIL37441.1"/>
    </source>
</evidence>
<evidence type="ECO:0000256" key="1">
    <source>
        <dbReference type="SAM" id="MobiDB-lite"/>
    </source>
</evidence>
<dbReference type="Proteomes" id="UP000054526">
    <property type="component" value="Unassembled WGS sequence"/>
</dbReference>
<protein>
    <recommendedName>
        <fullName evidence="5">LysM domain-containing protein</fullName>
    </recommendedName>
</protein>